<dbReference type="InterPro" id="IPR023408">
    <property type="entry name" value="MscS_beta-dom_sf"/>
</dbReference>
<feature type="transmembrane region" description="Helical" evidence="7">
    <location>
        <begin position="177"/>
        <end position="196"/>
    </location>
</feature>
<dbReference type="AlphaFoldDB" id="A0A1C1CRK6"/>
<evidence type="ECO:0000256" key="1">
    <source>
        <dbReference type="ARBA" id="ARBA00004370"/>
    </source>
</evidence>
<proteinExistence type="predicted"/>
<dbReference type="PROSITE" id="PS00018">
    <property type="entry name" value="EF_HAND_1"/>
    <property type="match status" value="1"/>
</dbReference>
<dbReference type="PANTHER" id="PTHR31323">
    <property type="entry name" value="MECHANOSENSITIVE ION CHANNEL PROTEIN MSY2"/>
    <property type="match status" value="1"/>
</dbReference>
<evidence type="ECO:0000256" key="4">
    <source>
        <dbReference type="ARBA" id="ARBA00022989"/>
    </source>
</evidence>
<dbReference type="SMART" id="SM00054">
    <property type="entry name" value="EFh"/>
    <property type="match status" value="1"/>
</dbReference>
<feature type="compositionally biased region" description="Low complexity" evidence="6">
    <location>
        <begin position="895"/>
        <end position="918"/>
    </location>
</feature>
<keyword evidence="3" id="KW-0106">Calcium</keyword>
<dbReference type="InterPro" id="IPR010920">
    <property type="entry name" value="LSM_dom_sf"/>
</dbReference>
<feature type="region of interest" description="Disordered" evidence="6">
    <location>
        <begin position="1"/>
        <end position="102"/>
    </location>
</feature>
<feature type="compositionally biased region" description="Polar residues" evidence="6">
    <location>
        <begin position="751"/>
        <end position="760"/>
    </location>
</feature>
<dbReference type="PROSITE" id="PS50222">
    <property type="entry name" value="EF_HAND_2"/>
    <property type="match status" value="1"/>
</dbReference>
<dbReference type="Proteomes" id="UP000094526">
    <property type="component" value="Unassembled WGS sequence"/>
</dbReference>
<keyword evidence="5 7" id="KW-0472">Membrane</keyword>
<organism evidence="9 10">
    <name type="scientific">Cladophialophora carrionii</name>
    <dbReference type="NCBI Taxonomy" id="86049"/>
    <lineage>
        <taxon>Eukaryota</taxon>
        <taxon>Fungi</taxon>
        <taxon>Dikarya</taxon>
        <taxon>Ascomycota</taxon>
        <taxon>Pezizomycotina</taxon>
        <taxon>Eurotiomycetes</taxon>
        <taxon>Chaetothyriomycetidae</taxon>
        <taxon>Chaetothyriales</taxon>
        <taxon>Herpotrichiellaceae</taxon>
        <taxon>Cladophialophora</taxon>
    </lineage>
</organism>
<dbReference type="GO" id="GO:0006874">
    <property type="term" value="P:intracellular calcium ion homeostasis"/>
    <property type="evidence" value="ECO:0007669"/>
    <property type="project" value="TreeGrafter"/>
</dbReference>
<reference evidence="10" key="1">
    <citation type="submission" date="2015-07" db="EMBL/GenBank/DDBJ databases">
        <authorList>
            <person name="Teixeira M.M."/>
            <person name="Souza R.C."/>
            <person name="Almeida L.G."/>
            <person name="Vicente V.A."/>
            <person name="de Hoog S."/>
            <person name="Bocca A.L."/>
            <person name="de Almeida S.R."/>
            <person name="Vasconcelos A.T."/>
            <person name="Felipe M.S."/>
        </authorList>
    </citation>
    <scope>NUCLEOTIDE SEQUENCE [LARGE SCALE GENOMIC DNA]</scope>
    <source>
        <strain evidence="10">KSF</strain>
    </source>
</reference>
<dbReference type="OrthoDB" id="544685at2759"/>
<evidence type="ECO:0000259" key="8">
    <source>
        <dbReference type="PROSITE" id="PS50222"/>
    </source>
</evidence>
<feature type="compositionally biased region" description="Basic and acidic residues" evidence="6">
    <location>
        <begin position="91"/>
        <end position="102"/>
    </location>
</feature>
<dbReference type="SUPFAM" id="SSF50182">
    <property type="entry name" value="Sm-like ribonucleoproteins"/>
    <property type="match status" value="1"/>
</dbReference>
<evidence type="ECO:0000256" key="6">
    <source>
        <dbReference type="SAM" id="MobiDB-lite"/>
    </source>
</evidence>
<feature type="region of interest" description="Disordered" evidence="6">
    <location>
        <begin position="743"/>
        <end position="765"/>
    </location>
</feature>
<sequence>MSQHGHYKKFSKDGFEPLNPKTSREMTNPNDVTIDIPLTKVNTTGSTTGARKADATSPSTTQYDAGWNPNQLDEKQGHHFHRGPGGRRRRLVDQARSNKDKDDGSLNAVGRFYRKVYNFSVLTRYFIYVAPLALAIAVPIIVGATVAPRARIGGVKIVWFFAWLEVVWVSLWVSKMLAHYIPFLFQFICGVVSAGTRKYALMLSALEIPLSLVGWAVTSLATFVPIMTLNPDQRSRGETSLKDWESIVKNILFACVFSTLILLGEKVLIQLLSISYHRKQFDDRIKDSKRNVHLVGLLYEASRKLFPEYSREFLEEDYLINDVLDLGERSNRNSMLPGHKRSGSATPMRLIQNVARVGDKVTAAFGNVAQEITGKKVFSPTASHSIVVQALEKKHSAEALARRLWMSFVLEGKDALTIDDIVDVLGHEREQEAHEAFEVLDVDGNGDISLEEMILRVTEFGRERQSIASSMHDVDQAINVLDNLLCTVVFVATIFIFIAWLNRNFTTTLATAGTALLSMSFVFATTAQEVLGSCIFLFVKHPFDVGDRVDITDTQYVVERMSLLYTVFRRVKDHKRTQVPNIVLNSLWIDNVSRSKAMREKILLYVDFGTTFEDLDLLKKEMTNFVRDKDNARDFQPDIDIEVTGLAEMNKMEVQIEIRHKSNWANEAIRAARRSKFMCALVLATRKVPIYGPGGGGPPAGHKANPTYSVTVTDDVARMNKEIFDEEADKKRLVPLMEQNKSRVDLPKVQSPDNTSTTTGAEAREASAVDHLVKRKVAVDPEDVLDHERELQVNKQRSNDVDSVRDILRRESTVGRRRAARNSGLQIPGADAMGGSRTIPTIAEPSPPEPVAATVSAPPRVSYFEDTPQAMPVASAAPHGWTTVTPLNYSHPTVSPAHQQTSQSTSPQTTQAQPVSSPGRYVPGNAFSQRAYAPPQISRQPVPGMPEMKNHLQGQSPSPPPK</sequence>
<feature type="domain" description="EF-hand" evidence="8">
    <location>
        <begin position="428"/>
        <end position="463"/>
    </location>
</feature>
<dbReference type="VEuPathDB" id="FungiDB:CLCR_07984"/>
<feature type="compositionally biased region" description="Polar residues" evidence="6">
    <location>
        <begin position="40"/>
        <end position="49"/>
    </location>
</feature>
<protein>
    <submittedName>
        <fullName evidence="9">Putative MscS family protein</fullName>
    </submittedName>
</protein>
<evidence type="ECO:0000256" key="2">
    <source>
        <dbReference type="ARBA" id="ARBA00022692"/>
    </source>
</evidence>
<feature type="transmembrane region" description="Helical" evidence="7">
    <location>
        <begin position="154"/>
        <end position="171"/>
    </location>
</feature>
<accession>A0A1C1CRK6</accession>
<dbReference type="Gene3D" id="2.30.30.60">
    <property type="match status" value="1"/>
</dbReference>
<dbReference type="InterPro" id="IPR011992">
    <property type="entry name" value="EF-hand-dom_pair"/>
</dbReference>
<dbReference type="Pfam" id="PF25886">
    <property type="entry name" value="Msy1"/>
    <property type="match status" value="1"/>
</dbReference>
<feature type="region of interest" description="Disordered" evidence="6">
    <location>
        <begin position="887"/>
        <end position="962"/>
    </location>
</feature>
<evidence type="ECO:0000256" key="5">
    <source>
        <dbReference type="ARBA" id="ARBA00023136"/>
    </source>
</evidence>
<feature type="transmembrane region" description="Helical" evidence="7">
    <location>
        <begin position="125"/>
        <end position="147"/>
    </location>
</feature>
<dbReference type="Pfam" id="PF00924">
    <property type="entry name" value="MS_channel_2nd"/>
    <property type="match status" value="1"/>
</dbReference>
<dbReference type="InterPro" id="IPR006685">
    <property type="entry name" value="MscS_channel_2nd"/>
</dbReference>
<dbReference type="InterPro" id="IPR018247">
    <property type="entry name" value="EF_Hand_1_Ca_BS"/>
</dbReference>
<dbReference type="GO" id="GO:0016020">
    <property type="term" value="C:membrane"/>
    <property type="evidence" value="ECO:0007669"/>
    <property type="project" value="UniProtKB-SubCell"/>
</dbReference>
<dbReference type="PANTHER" id="PTHR31323:SF14">
    <property type="entry name" value="MECHANOSENSITIVE ION CHANNEL PROTEIN MSY2"/>
    <property type="match status" value="1"/>
</dbReference>
<comment type="subcellular location">
    <subcellularLocation>
        <location evidence="1">Membrane</location>
    </subcellularLocation>
</comment>
<feature type="compositionally biased region" description="Polar residues" evidence="6">
    <location>
        <begin position="56"/>
        <end position="71"/>
    </location>
</feature>
<feature type="transmembrane region" description="Helical" evidence="7">
    <location>
        <begin position="480"/>
        <end position="501"/>
    </location>
</feature>
<dbReference type="EMBL" id="LGRB01000009">
    <property type="protein sequence ID" value="OCT51137.1"/>
    <property type="molecule type" value="Genomic_DNA"/>
</dbReference>
<dbReference type="VEuPathDB" id="FungiDB:G647_06932"/>
<keyword evidence="10" id="KW-1185">Reference proteome</keyword>
<name>A0A1C1CRK6_9EURO</name>
<evidence type="ECO:0000256" key="3">
    <source>
        <dbReference type="ARBA" id="ARBA00022837"/>
    </source>
</evidence>
<feature type="transmembrane region" description="Helical" evidence="7">
    <location>
        <begin position="247"/>
        <end position="269"/>
    </location>
</feature>
<dbReference type="InterPro" id="IPR002048">
    <property type="entry name" value="EF_hand_dom"/>
</dbReference>
<dbReference type="GO" id="GO:0005262">
    <property type="term" value="F:calcium channel activity"/>
    <property type="evidence" value="ECO:0007669"/>
    <property type="project" value="TreeGrafter"/>
</dbReference>
<feature type="transmembrane region" description="Helical" evidence="7">
    <location>
        <begin position="208"/>
        <end position="227"/>
    </location>
</feature>
<dbReference type="eggNOG" id="KOG4629">
    <property type="taxonomic scope" value="Eukaryota"/>
</dbReference>
<keyword evidence="4 7" id="KW-1133">Transmembrane helix</keyword>
<comment type="caution">
    <text evidence="9">The sequence shown here is derived from an EMBL/GenBank/DDBJ whole genome shotgun (WGS) entry which is preliminary data.</text>
</comment>
<dbReference type="SUPFAM" id="SSF47473">
    <property type="entry name" value="EF-hand"/>
    <property type="match status" value="1"/>
</dbReference>
<dbReference type="InterPro" id="IPR058650">
    <property type="entry name" value="Msy1/2-like"/>
</dbReference>
<evidence type="ECO:0000313" key="9">
    <source>
        <dbReference type="EMBL" id="OCT51137.1"/>
    </source>
</evidence>
<keyword evidence="2 7" id="KW-0812">Transmembrane</keyword>
<dbReference type="GO" id="GO:0005509">
    <property type="term" value="F:calcium ion binding"/>
    <property type="evidence" value="ECO:0007669"/>
    <property type="project" value="InterPro"/>
</dbReference>
<evidence type="ECO:0000256" key="7">
    <source>
        <dbReference type="SAM" id="Phobius"/>
    </source>
</evidence>
<gene>
    <name evidence="9" type="ORF">CLCR_07984</name>
</gene>
<feature type="compositionally biased region" description="Basic residues" evidence="6">
    <location>
        <begin position="78"/>
        <end position="90"/>
    </location>
</feature>
<evidence type="ECO:0000313" key="10">
    <source>
        <dbReference type="Proteomes" id="UP000094526"/>
    </source>
</evidence>
<dbReference type="Gene3D" id="1.10.238.10">
    <property type="entry name" value="EF-hand"/>
    <property type="match status" value="1"/>
</dbReference>